<keyword evidence="4" id="KW-1185">Reference proteome</keyword>
<organism evidence="3 4">
    <name type="scientific">Brytella acorum</name>
    <dbReference type="NCBI Taxonomy" id="2959299"/>
    <lineage>
        <taxon>Bacteria</taxon>
        <taxon>Pseudomonadati</taxon>
        <taxon>Pseudomonadota</taxon>
        <taxon>Alphaproteobacteria</taxon>
        <taxon>Acetobacterales</taxon>
        <taxon>Acetobacteraceae</taxon>
        <taxon>Brytella</taxon>
    </lineage>
</organism>
<feature type="region of interest" description="Disordered" evidence="2">
    <location>
        <begin position="182"/>
        <end position="202"/>
    </location>
</feature>
<dbReference type="Gene3D" id="1.25.40.10">
    <property type="entry name" value="Tetratricopeptide repeat domain"/>
    <property type="match status" value="1"/>
</dbReference>
<dbReference type="RefSeq" id="WP_289840780.1">
    <property type="nucleotide sequence ID" value="NZ_CATKSH010000003.1"/>
</dbReference>
<feature type="region of interest" description="Disordered" evidence="2">
    <location>
        <begin position="1"/>
        <end position="46"/>
    </location>
</feature>
<sequence>MQLAAAPVPKAEIGHQTVPGGAGAASPASTDHAAVKPDVRAPKPDPLKEAVKALREAKSGGEARSLEARAETLRQKGLDPAVLLLIKHANKGLETLDFRLAQQAISDALVLQPDKAIIRRERAHVRNAAGDFDGAISDLAVALQADPDDVKAWELLAEVERGRHDYAAAVNALDHALALDPKLPDGDKRRKDLELLRDGRPT</sequence>
<gene>
    <name evidence="3" type="ORF">LMG32879_000811</name>
</gene>
<dbReference type="InterPro" id="IPR011990">
    <property type="entry name" value="TPR-like_helical_dom_sf"/>
</dbReference>
<protein>
    <submittedName>
        <fullName evidence="3">Tetratricopeptide repeat protein</fullName>
    </submittedName>
</protein>
<dbReference type="SUPFAM" id="SSF48452">
    <property type="entry name" value="TPR-like"/>
    <property type="match status" value="1"/>
</dbReference>
<feature type="compositionally biased region" description="Basic and acidic residues" evidence="2">
    <location>
        <begin position="33"/>
        <end position="46"/>
    </location>
</feature>
<dbReference type="PROSITE" id="PS50005">
    <property type="entry name" value="TPR"/>
    <property type="match status" value="1"/>
</dbReference>
<evidence type="ECO:0000256" key="2">
    <source>
        <dbReference type="SAM" id="MobiDB-lite"/>
    </source>
</evidence>
<reference evidence="3" key="1">
    <citation type="submission" date="2023-03" db="EMBL/GenBank/DDBJ databases">
        <authorList>
            <person name="Cleenwerck I."/>
        </authorList>
    </citation>
    <scope>NUCLEOTIDE SEQUENCE</scope>
    <source>
        <strain evidence="3">LMG 32879</strain>
    </source>
</reference>
<accession>A0AA35UZL2</accession>
<evidence type="ECO:0000256" key="1">
    <source>
        <dbReference type="PROSITE-ProRule" id="PRU00339"/>
    </source>
</evidence>
<dbReference type="Proteomes" id="UP001176960">
    <property type="component" value="Unassembled WGS sequence"/>
</dbReference>
<dbReference type="EMBL" id="CATKSH010000003">
    <property type="protein sequence ID" value="CAI9119985.1"/>
    <property type="molecule type" value="Genomic_DNA"/>
</dbReference>
<dbReference type="AlphaFoldDB" id="A0AA35UZL2"/>
<dbReference type="InterPro" id="IPR019734">
    <property type="entry name" value="TPR_rpt"/>
</dbReference>
<dbReference type="Pfam" id="PF14559">
    <property type="entry name" value="TPR_19"/>
    <property type="match status" value="1"/>
</dbReference>
<feature type="repeat" description="TPR" evidence="1">
    <location>
        <begin position="150"/>
        <end position="183"/>
    </location>
</feature>
<proteinExistence type="predicted"/>
<evidence type="ECO:0000313" key="4">
    <source>
        <dbReference type="Proteomes" id="UP001176960"/>
    </source>
</evidence>
<dbReference type="SMART" id="SM00028">
    <property type="entry name" value="TPR"/>
    <property type="match status" value="2"/>
</dbReference>
<keyword evidence="1" id="KW-0802">TPR repeat</keyword>
<evidence type="ECO:0000313" key="3">
    <source>
        <dbReference type="EMBL" id="CAI9119985.1"/>
    </source>
</evidence>
<comment type="caution">
    <text evidence="3">The sequence shown here is derived from an EMBL/GenBank/DDBJ whole genome shotgun (WGS) entry which is preliminary data.</text>
</comment>
<name>A0AA35UZL2_9PROT</name>